<dbReference type="PROSITE" id="PS51186">
    <property type="entry name" value="GNAT"/>
    <property type="match status" value="1"/>
</dbReference>
<dbReference type="EMBL" id="CADCWP010000079">
    <property type="protein sequence ID" value="CAA9566285.1"/>
    <property type="molecule type" value="Genomic_DNA"/>
</dbReference>
<dbReference type="AlphaFoldDB" id="A0A6J4V1E9"/>
<proteinExistence type="predicted"/>
<gene>
    <name evidence="2" type="ORF">AVDCRST_MAG86-1218</name>
</gene>
<dbReference type="InterPro" id="IPR000182">
    <property type="entry name" value="GNAT_dom"/>
</dbReference>
<accession>A0A6J4V1E9</accession>
<dbReference type="InterPro" id="IPR016181">
    <property type="entry name" value="Acyl_CoA_acyltransferase"/>
</dbReference>
<organism evidence="2">
    <name type="scientific">uncultured Truepera sp</name>
    <dbReference type="NCBI Taxonomy" id="543023"/>
    <lineage>
        <taxon>Bacteria</taxon>
        <taxon>Thermotogati</taxon>
        <taxon>Deinococcota</taxon>
        <taxon>Deinococci</taxon>
        <taxon>Trueperales</taxon>
        <taxon>Trueperaceae</taxon>
        <taxon>Truepera</taxon>
        <taxon>environmental samples</taxon>
    </lineage>
</organism>
<protein>
    <recommendedName>
        <fullName evidence="1">N-acetyltransferase domain-containing protein</fullName>
    </recommendedName>
</protein>
<evidence type="ECO:0000259" key="1">
    <source>
        <dbReference type="PROSITE" id="PS51186"/>
    </source>
</evidence>
<sequence>MRRTLSDLKPTCLWLEALPRDPTFRGSSFEVPVATAAVRRDPERPDTGYLTLLHFVNDHDTLYALLEGLSERLRPHGVRTLVGPTHLLPQLGSGALSSHWQLPPPADTPYGPPYAPEHLGALMSPTDTLNLFHLDTFQAAPGGADVSLRALEPQRLTGDLLPLLQTAFSAPDFPSPDAAETRAILRWLTPRRPFGFLAALPGAPDTPVGLALLYPDDAFRYRLPRRETYNRTGRLWGGVLPAFRRQGIGRALLGAALAAARARGWDSLSVGPVPRNGDVDTFLQACGGVWRQGYTLYRTGL</sequence>
<feature type="domain" description="N-acetyltransferase" evidence="1">
    <location>
        <begin position="146"/>
        <end position="301"/>
    </location>
</feature>
<dbReference type="GO" id="GO:0016747">
    <property type="term" value="F:acyltransferase activity, transferring groups other than amino-acyl groups"/>
    <property type="evidence" value="ECO:0007669"/>
    <property type="project" value="InterPro"/>
</dbReference>
<dbReference type="Gene3D" id="3.40.630.30">
    <property type="match status" value="1"/>
</dbReference>
<evidence type="ECO:0000313" key="2">
    <source>
        <dbReference type="EMBL" id="CAA9566285.1"/>
    </source>
</evidence>
<name>A0A6J4V1E9_9DEIN</name>
<dbReference type="Pfam" id="PF00583">
    <property type="entry name" value="Acetyltransf_1"/>
    <property type="match status" value="1"/>
</dbReference>
<dbReference type="SUPFAM" id="SSF55729">
    <property type="entry name" value="Acyl-CoA N-acyltransferases (Nat)"/>
    <property type="match status" value="1"/>
</dbReference>
<reference evidence="2" key="1">
    <citation type="submission" date="2020-02" db="EMBL/GenBank/DDBJ databases">
        <authorList>
            <person name="Meier V. D."/>
        </authorList>
    </citation>
    <scope>NUCLEOTIDE SEQUENCE</scope>
    <source>
        <strain evidence="2">AVDCRST_MAG86</strain>
    </source>
</reference>